<feature type="transmembrane region" description="Helical" evidence="5">
    <location>
        <begin position="77"/>
        <end position="96"/>
    </location>
</feature>
<dbReference type="InterPro" id="IPR036259">
    <property type="entry name" value="MFS_trans_sf"/>
</dbReference>
<evidence type="ECO:0000256" key="4">
    <source>
        <dbReference type="ARBA" id="ARBA00023136"/>
    </source>
</evidence>
<dbReference type="PANTHER" id="PTHR42718:SF35">
    <property type="entry name" value="BLL0718 PROTEIN"/>
    <property type="match status" value="1"/>
</dbReference>
<feature type="transmembrane region" description="Helical" evidence="5">
    <location>
        <begin position="303"/>
        <end position="323"/>
    </location>
</feature>
<dbReference type="InterPro" id="IPR011701">
    <property type="entry name" value="MFS"/>
</dbReference>
<evidence type="ECO:0000256" key="5">
    <source>
        <dbReference type="SAM" id="Phobius"/>
    </source>
</evidence>
<dbReference type="AlphaFoldDB" id="A0A0F0LHV3"/>
<feature type="transmembrane region" description="Helical" evidence="5">
    <location>
        <begin position="335"/>
        <end position="353"/>
    </location>
</feature>
<feature type="transmembrane region" description="Helical" evidence="5">
    <location>
        <begin position="134"/>
        <end position="156"/>
    </location>
</feature>
<organism evidence="7 8">
    <name type="scientific">Microbacterium azadirachtae</name>
    <dbReference type="NCBI Taxonomy" id="582680"/>
    <lineage>
        <taxon>Bacteria</taxon>
        <taxon>Bacillati</taxon>
        <taxon>Actinomycetota</taxon>
        <taxon>Actinomycetes</taxon>
        <taxon>Micrococcales</taxon>
        <taxon>Microbacteriaceae</taxon>
        <taxon>Microbacterium</taxon>
    </lineage>
</organism>
<evidence type="ECO:0000259" key="6">
    <source>
        <dbReference type="PROSITE" id="PS50850"/>
    </source>
</evidence>
<evidence type="ECO:0000313" key="8">
    <source>
        <dbReference type="Proteomes" id="UP000033740"/>
    </source>
</evidence>
<comment type="subcellular location">
    <subcellularLocation>
        <location evidence="1">Cell membrane</location>
        <topology evidence="1">Multi-pass membrane protein</topology>
    </subcellularLocation>
</comment>
<feature type="transmembrane region" description="Helical" evidence="5">
    <location>
        <begin position="435"/>
        <end position="457"/>
    </location>
</feature>
<proteinExistence type="predicted"/>
<feature type="transmembrane region" description="Helical" evidence="5">
    <location>
        <begin position="196"/>
        <end position="215"/>
    </location>
</feature>
<dbReference type="STRING" id="582680.RS86_02706"/>
<keyword evidence="3 5" id="KW-1133">Transmembrane helix</keyword>
<comment type="caution">
    <text evidence="7">The sequence shown here is derived from an EMBL/GenBank/DDBJ whole genome shotgun (WGS) entry which is preliminary data.</text>
</comment>
<dbReference type="InterPro" id="IPR020846">
    <property type="entry name" value="MFS_dom"/>
</dbReference>
<feature type="transmembrane region" description="Helical" evidence="5">
    <location>
        <begin position="47"/>
        <end position="65"/>
    </location>
</feature>
<accession>A0A0F0LHV3</accession>
<feature type="transmembrane region" description="Helical" evidence="5">
    <location>
        <begin position="162"/>
        <end position="184"/>
    </location>
</feature>
<dbReference type="RefSeq" id="WP_045272764.1">
    <property type="nucleotide sequence ID" value="NZ_JYIX01000037.1"/>
</dbReference>
<dbReference type="GO" id="GO:0022857">
    <property type="term" value="F:transmembrane transporter activity"/>
    <property type="evidence" value="ECO:0007669"/>
    <property type="project" value="InterPro"/>
</dbReference>
<evidence type="ECO:0000256" key="2">
    <source>
        <dbReference type="ARBA" id="ARBA00022692"/>
    </source>
</evidence>
<dbReference type="PROSITE" id="PS50850">
    <property type="entry name" value="MFS"/>
    <property type="match status" value="1"/>
</dbReference>
<feature type="transmembrane region" description="Helical" evidence="5">
    <location>
        <begin position="102"/>
        <end position="122"/>
    </location>
</feature>
<dbReference type="CDD" id="cd17504">
    <property type="entry name" value="MFS_MMR_MDR_like"/>
    <property type="match status" value="1"/>
</dbReference>
<dbReference type="PRINTS" id="PR00173">
    <property type="entry name" value="EDTRNSPORT"/>
</dbReference>
<feature type="transmembrane region" description="Helical" evidence="5">
    <location>
        <begin position="221"/>
        <end position="245"/>
    </location>
</feature>
<name>A0A0F0LHV3_9MICO</name>
<dbReference type="GO" id="GO:0005886">
    <property type="term" value="C:plasma membrane"/>
    <property type="evidence" value="ECO:0007669"/>
    <property type="project" value="UniProtKB-SubCell"/>
</dbReference>
<dbReference type="Proteomes" id="UP000033740">
    <property type="component" value="Unassembled WGS sequence"/>
</dbReference>
<dbReference type="Pfam" id="PF07690">
    <property type="entry name" value="MFS_1"/>
    <property type="match status" value="1"/>
</dbReference>
<keyword evidence="4 5" id="KW-0472">Membrane</keyword>
<protein>
    <submittedName>
        <fullName evidence="7">Putative multidrug resistance protein EmrY</fullName>
    </submittedName>
</protein>
<gene>
    <name evidence="7" type="primary">emrY_1</name>
    <name evidence="7" type="ORF">RS86_02706</name>
</gene>
<reference evidence="7 8" key="1">
    <citation type="submission" date="2015-02" db="EMBL/GenBank/DDBJ databases">
        <title>Draft genome sequences of ten Microbacterium spp. with emphasis on heavy metal contaminated environments.</title>
        <authorList>
            <person name="Corretto E."/>
        </authorList>
    </citation>
    <scope>NUCLEOTIDE SEQUENCE [LARGE SCALE GENOMIC DNA]</scope>
    <source>
        <strain evidence="7 8">ARN176</strain>
    </source>
</reference>
<dbReference type="PATRIC" id="fig|582680.6.peg.2775"/>
<dbReference type="Gene3D" id="1.20.1250.20">
    <property type="entry name" value="MFS general substrate transporter like domains"/>
    <property type="match status" value="2"/>
</dbReference>
<keyword evidence="2 5" id="KW-0812">Transmembrane</keyword>
<sequence>MSASTTRPKVIVAVLAFAGIASSLTQTMVTPLIARFPEIFDSSAANTAWIVTVTLLAAAVAVPIAGRLGDLFGKKRMILIVAIPLILGGIVCALAPSVEIMIVGRALQGLGSGMVPLGIALLRDVVPREQLSSAIATVSATLGVGGAIGLPLSAAVVQFADWRVLFLVGSAVTVVAAAAIWILVPATQAGAAGQRFDGLGALGLAVGLVSFILAISKGTEWGWGSASTIGLLALAALSFVGWGVWETRVKEPLVDLRTTVRPRVLLTNIASIFVGFGMYASMLVMPQVLQLPAATGYGLGQSILAAGLWMAPAGLMMLLLSPVAGRLIDARGPKFTLVIGVVILAAGYGVGLVGMGSTWGLLVTSLVINSGVAFAYGSMPAIIMGAVPRSETAAANGFNTLMRSLGTTIGAAVIGVILAQMTIPLGDVAVPSEAGFRTALLIGAGVSIVAAAVALFIPESARRAEGAAPAAVEADAEAETVAA</sequence>
<evidence type="ECO:0000256" key="1">
    <source>
        <dbReference type="ARBA" id="ARBA00004651"/>
    </source>
</evidence>
<dbReference type="SUPFAM" id="SSF103473">
    <property type="entry name" value="MFS general substrate transporter"/>
    <property type="match status" value="1"/>
</dbReference>
<evidence type="ECO:0000313" key="7">
    <source>
        <dbReference type="EMBL" id="KJL32234.1"/>
    </source>
</evidence>
<feature type="transmembrane region" description="Helical" evidence="5">
    <location>
        <begin position="404"/>
        <end position="423"/>
    </location>
</feature>
<feature type="transmembrane region" description="Helical" evidence="5">
    <location>
        <begin position="265"/>
        <end position="283"/>
    </location>
</feature>
<feature type="transmembrane region" description="Helical" evidence="5">
    <location>
        <begin position="359"/>
        <end position="383"/>
    </location>
</feature>
<keyword evidence="8" id="KW-1185">Reference proteome</keyword>
<evidence type="ECO:0000256" key="3">
    <source>
        <dbReference type="ARBA" id="ARBA00022989"/>
    </source>
</evidence>
<dbReference type="EMBL" id="JYIX01000037">
    <property type="protein sequence ID" value="KJL32234.1"/>
    <property type="molecule type" value="Genomic_DNA"/>
</dbReference>
<dbReference type="PANTHER" id="PTHR42718">
    <property type="entry name" value="MAJOR FACILITATOR SUPERFAMILY MULTIDRUG TRANSPORTER MFSC"/>
    <property type="match status" value="1"/>
</dbReference>
<feature type="domain" description="Major facilitator superfamily (MFS) profile" evidence="6">
    <location>
        <begin position="11"/>
        <end position="462"/>
    </location>
</feature>